<feature type="non-terminal residue" evidence="6">
    <location>
        <position position="1"/>
    </location>
</feature>
<accession>A0A4R3N3A0</accession>
<dbReference type="InterPro" id="IPR050206">
    <property type="entry name" value="FtsK/SpoIIIE/SftA"/>
</dbReference>
<dbReference type="EMBL" id="SMAN01000011">
    <property type="protein sequence ID" value="TCT21149.1"/>
    <property type="molecule type" value="Genomic_DNA"/>
</dbReference>
<sequence>AYSHGMSATSLAFESNHTIEEESSTFCCGEPVLWLFFYNLYPLIVEQITIIQLPQIESNIFLIPVSLIVVTLLVNWSIRNKLWFGLFFSLHYYFMTKRIRRHIKDARFEDEREFDNRLVTLPKIKITFDDNRTRKSGKVLINNTIKFDKKLEDMRIDSALKGYVSERKYLSKDRDWYIYEFYSVDSHKQLKIKSASDLIVWSNKTADDYALRLDERATVPLHHLGLVGQTGSGKSFFIQMVVEQVLSKKVKHELFIIDPKRTDVYQMAKRTVGDERTADKTNAIELIKQFHERMEKRQDELQDFFISNRNKTYKDAGLPALILLIDEFGSLRESWKTLAKKERDEVDSILSDVAFMGRQLGCILWVTTQQMNAQTMPTAIREQLVLKIALGDSDEQTYRTLFSSGVDIPPVQFTAGQGIYSYPGLASADKPRLLTVPYCSFLN</sequence>
<feature type="domain" description="FtsK" evidence="5">
    <location>
        <begin position="206"/>
        <end position="399"/>
    </location>
</feature>
<evidence type="ECO:0000313" key="7">
    <source>
        <dbReference type="Proteomes" id="UP000294650"/>
    </source>
</evidence>
<dbReference type="RefSeq" id="WP_207902565.1">
    <property type="nucleotide sequence ID" value="NZ_SMAN01000011.1"/>
</dbReference>
<dbReference type="AlphaFoldDB" id="A0A4R3N3A0"/>
<keyword evidence="4" id="KW-1133">Transmembrane helix</keyword>
<dbReference type="InterPro" id="IPR003593">
    <property type="entry name" value="AAA+_ATPase"/>
</dbReference>
<name>A0A4R3N3A0_9BACI</name>
<evidence type="ECO:0000313" key="6">
    <source>
        <dbReference type="EMBL" id="TCT21149.1"/>
    </source>
</evidence>
<keyword evidence="2 3" id="KW-0067">ATP-binding</keyword>
<dbReference type="GO" id="GO:0003677">
    <property type="term" value="F:DNA binding"/>
    <property type="evidence" value="ECO:0007669"/>
    <property type="project" value="InterPro"/>
</dbReference>
<dbReference type="GO" id="GO:0005524">
    <property type="term" value="F:ATP binding"/>
    <property type="evidence" value="ECO:0007669"/>
    <property type="project" value="UniProtKB-UniRule"/>
</dbReference>
<evidence type="ECO:0000259" key="5">
    <source>
        <dbReference type="PROSITE" id="PS50901"/>
    </source>
</evidence>
<keyword evidence="4" id="KW-0472">Membrane</keyword>
<dbReference type="InterPro" id="IPR027417">
    <property type="entry name" value="P-loop_NTPase"/>
</dbReference>
<keyword evidence="1 3" id="KW-0547">Nucleotide-binding</keyword>
<protein>
    <submittedName>
        <fullName evidence="6">FtsK/SpoIIIE family protein</fullName>
    </submittedName>
</protein>
<feature type="binding site" evidence="3">
    <location>
        <begin position="228"/>
        <end position="235"/>
    </location>
    <ligand>
        <name>ATP</name>
        <dbReference type="ChEBI" id="CHEBI:30616"/>
    </ligand>
</feature>
<dbReference type="PANTHER" id="PTHR22683:SF47">
    <property type="entry name" value="FTSK DOMAIN-CONTAINING PROTEIN YDCQ"/>
    <property type="match status" value="1"/>
</dbReference>
<feature type="transmembrane region" description="Helical" evidence="4">
    <location>
        <begin position="60"/>
        <end position="76"/>
    </location>
</feature>
<dbReference type="Proteomes" id="UP000294650">
    <property type="component" value="Unassembled WGS sequence"/>
</dbReference>
<evidence type="ECO:0000256" key="4">
    <source>
        <dbReference type="SAM" id="Phobius"/>
    </source>
</evidence>
<reference evidence="6 7" key="1">
    <citation type="submission" date="2019-03" db="EMBL/GenBank/DDBJ databases">
        <title>Genomic Encyclopedia of Type Strains, Phase IV (KMG-IV): sequencing the most valuable type-strain genomes for metagenomic binning, comparative biology and taxonomic classification.</title>
        <authorList>
            <person name="Goeker M."/>
        </authorList>
    </citation>
    <scope>NUCLEOTIDE SEQUENCE [LARGE SCALE GENOMIC DNA]</scope>
    <source>
        <strain evidence="6 7">DSM 25894</strain>
    </source>
</reference>
<dbReference type="PANTHER" id="PTHR22683">
    <property type="entry name" value="SPORULATION PROTEIN RELATED"/>
    <property type="match status" value="1"/>
</dbReference>
<comment type="caution">
    <text evidence="6">The sequence shown here is derived from an EMBL/GenBank/DDBJ whole genome shotgun (WGS) entry which is preliminary data.</text>
</comment>
<keyword evidence="4" id="KW-0812">Transmembrane</keyword>
<keyword evidence="7" id="KW-1185">Reference proteome</keyword>
<evidence type="ECO:0000256" key="1">
    <source>
        <dbReference type="ARBA" id="ARBA00022741"/>
    </source>
</evidence>
<dbReference type="Pfam" id="PF01580">
    <property type="entry name" value="FtsK_SpoIIIE"/>
    <property type="match status" value="1"/>
</dbReference>
<dbReference type="Gene3D" id="3.40.50.300">
    <property type="entry name" value="P-loop containing nucleotide triphosphate hydrolases"/>
    <property type="match status" value="1"/>
</dbReference>
<evidence type="ECO:0000256" key="3">
    <source>
        <dbReference type="PROSITE-ProRule" id="PRU00289"/>
    </source>
</evidence>
<dbReference type="InterPro" id="IPR002543">
    <property type="entry name" value="FtsK_dom"/>
</dbReference>
<dbReference type="SUPFAM" id="SSF52540">
    <property type="entry name" value="P-loop containing nucleoside triphosphate hydrolases"/>
    <property type="match status" value="1"/>
</dbReference>
<dbReference type="PROSITE" id="PS50901">
    <property type="entry name" value="FTSK"/>
    <property type="match status" value="1"/>
</dbReference>
<evidence type="ECO:0000256" key="2">
    <source>
        <dbReference type="ARBA" id="ARBA00022840"/>
    </source>
</evidence>
<proteinExistence type="predicted"/>
<dbReference type="SMART" id="SM00382">
    <property type="entry name" value="AAA"/>
    <property type="match status" value="1"/>
</dbReference>
<gene>
    <name evidence="6" type="ORF">EDD68_111111</name>
</gene>
<organism evidence="6 7">
    <name type="scientific">Melghiribacillus thermohalophilus</name>
    <dbReference type="NCBI Taxonomy" id="1324956"/>
    <lineage>
        <taxon>Bacteria</taxon>
        <taxon>Bacillati</taxon>
        <taxon>Bacillota</taxon>
        <taxon>Bacilli</taxon>
        <taxon>Bacillales</taxon>
        <taxon>Bacillaceae</taxon>
        <taxon>Melghiribacillus</taxon>
    </lineage>
</organism>